<comment type="caution">
    <text evidence="1">The sequence shown here is derived from an EMBL/GenBank/DDBJ whole genome shotgun (WGS) entry which is preliminary data.</text>
</comment>
<dbReference type="InterPro" id="IPR052560">
    <property type="entry name" value="RdDP_mobile_element"/>
</dbReference>
<dbReference type="Proteomes" id="UP001221898">
    <property type="component" value="Unassembled WGS sequence"/>
</dbReference>
<proteinExistence type="predicted"/>
<evidence type="ECO:0000313" key="2">
    <source>
        <dbReference type="Proteomes" id="UP001221898"/>
    </source>
</evidence>
<dbReference type="PANTHER" id="PTHR36688:SF2">
    <property type="entry name" value="ENDONUCLEASE_EXONUCLEASE_PHOSPHATASE DOMAIN-CONTAINING PROTEIN"/>
    <property type="match status" value="1"/>
</dbReference>
<organism evidence="1 2">
    <name type="scientific">Aldrovandia affinis</name>
    <dbReference type="NCBI Taxonomy" id="143900"/>
    <lineage>
        <taxon>Eukaryota</taxon>
        <taxon>Metazoa</taxon>
        <taxon>Chordata</taxon>
        <taxon>Craniata</taxon>
        <taxon>Vertebrata</taxon>
        <taxon>Euteleostomi</taxon>
        <taxon>Actinopterygii</taxon>
        <taxon>Neopterygii</taxon>
        <taxon>Teleostei</taxon>
        <taxon>Notacanthiformes</taxon>
        <taxon>Halosauridae</taxon>
        <taxon>Aldrovandia</taxon>
    </lineage>
</organism>
<dbReference type="AlphaFoldDB" id="A0AAD7RJY1"/>
<name>A0AAD7RJY1_9TELE</name>
<accession>A0AAD7RJY1</accession>
<dbReference type="PANTHER" id="PTHR36688">
    <property type="entry name" value="ENDO/EXONUCLEASE/PHOSPHATASE DOMAIN-CONTAINING PROTEIN"/>
    <property type="match status" value="1"/>
</dbReference>
<sequence length="109" mass="12498">MNTLSSYLKNWHLKLSVDKTVSTMFHLYNKEATREMNIMVDNARLQFHPSPTYLGVKLDRTLSFKQHLDSVKAAMQKWGLSAAANGERRGLKDLDDDTLDWLASTELKV</sequence>
<gene>
    <name evidence="1" type="ORF">AAFF_G00185540</name>
</gene>
<evidence type="ECO:0008006" key="3">
    <source>
        <dbReference type="Google" id="ProtNLM"/>
    </source>
</evidence>
<reference evidence="1" key="1">
    <citation type="journal article" date="2023" name="Science">
        <title>Genome structures resolve the early diversification of teleost fishes.</title>
        <authorList>
            <person name="Parey E."/>
            <person name="Louis A."/>
            <person name="Montfort J."/>
            <person name="Bouchez O."/>
            <person name="Roques C."/>
            <person name="Iampietro C."/>
            <person name="Lluch J."/>
            <person name="Castinel A."/>
            <person name="Donnadieu C."/>
            <person name="Desvignes T."/>
            <person name="Floi Bucao C."/>
            <person name="Jouanno E."/>
            <person name="Wen M."/>
            <person name="Mejri S."/>
            <person name="Dirks R."/>
            <person name="Jansen H."/>
            <person name="Henkel C."/>
            <person name="Chen W.J."/>
            <person name="Zahm M."/>
            <person name="Cabau C."/>
            <person name="Klopp C."/>
            <person name="Thompson A.W."/>
            <person name="Robinson-Rechavi M."/>
            <person name="Braasch I."/>
            <person name="Lecointre G."/>
            <person name="Bobe J."/>
            <person name="Postlethwait J.H."/>
            <person name="Berthelot C."/>
            <person name="Roest Crollius H."/>
            <person name="Guiguen Y."/>
        </authorList>
    </citation>
    <scope>NUCLEOTIDE SEQUENCE</scope>
    <source>
        <strain evidence="1">NC1722</strain>
    </source>
</reference>
<dbReference type="EMBL" id="JAINUG010000248">
    <property type="protein sequence ID" value="KAJ8385518.1"/>
    <property type="molecule type" value="Genomic_DNA"/>
</dbReference>
<evidence type="ECO:0000313" key="1">
    <source>
        <dbReference type="EMBL" id="KAJ8385518.1"/>
    </source>
</evidence>
<protein>
    <recommendedName>
        <fullName evidence="3">Reverse transcriptase</fullName>
    </recommendedName>
</protein>
<keyword evidence="2" id="KW-1185">Reference proteome</keyword>